<dbReference type="Pfam" id="PF19112">
    <property type="entry name" value="VanA_C"/>
    <property type="match status" value="1"/>
</dbReference>
<keyword evidence="5" id="KW-0411">Iron-sulfur</keyword>
<dbReference type="SUPFAM" id="SSF50022">
    <property type="entry name" value="ISP domain"/>
    <property type="match status" value="1"/>
</dbReference>
<dbReference type="Pfam" id="PF00355">
    <property type="entry name" value="Rieske"/>
    <property type="match status" value="1"/>
</dbReference>
<sequence length="361" mass="40200">MYPLPDGLFAARNQWYIAAWSEEVTREPMERWILDEPVALYRTESGKPVALEGRCPHRGFPLGRSRVSGDNIQCGYHGITFRPDGSCAAIPSQSAVPAACRVRSYPIVEQWRWLWIWMGDPALADESLIPSEDELGLGDGDHLIVSGGYNLVAGRYMLLHDNLFDLTHVGYLHMPSFGSGGGAQDTVPEVKTGPNWVSSVYAQRNVDIPDFFSRFLHFSGKVDRVQGLKLLLPCLHVGGTQISLPQKTDATPGELLGSLRVYHAVTPATRHSTNYFFAAGQSWSSDRSVSQQLFDYQKNRVIPEDVMASEYIEEMIQKSRSTSEVLVRADAVCVTGRRMFEKMIHGEMTPNPVERPLTALG</sequence>
<dbReference type="PANTHER" id="PTHR21266:SF60">
    <property type="entry name" value="3-KETOSTEROID-9-ALPHA-MONOOXYGENASE, OXYGENASE COMPONENT"/>
    <property type="match status" value="1"/>
</dbReference>
<feature type="domain" description="Rieske" evidence="6">
    <location>
        <begin position="15"/>
        <end position="116"/>
    </location>
</feature>
<evidence type="ECO:0000259" key="6">
    <source>
        <dbReference type="PROSITE" id="PS51296"/>
    </source>
</evidence>
<evidence type="ECO:0000256" key="2">
    <source>
        <dbReference type="ARBA" id="ARBA00022723"/>
    </source>
</evidence>
<dbReference type="InterPro" id="IPR044043">
    <property type="entry name" value="VanA_C_cat"/>
</dbReference>
<dbReference type="Gene3D" id="2.102.10.10">
    <property type="entry name" value="Rieske [2Fe-2S] iron-sulphur domain"/>
    <property type="match status" value="1"/>
</dbReference>
<keyword evidence="3" id="KW-0560">Oxidoreductase</keyword>
<evidence type="ECO:0000256" key="1">
    <source>
        <dbReference type="ARBA" id="ARBA00022714"/>
    </source>
</evidence>
<dbReference type="EMBL" id="VOSW01000023">
    <property type="protein sequence ID" value="KAE8759259.1"/>
    <property type="molecule type" value="Genomic_DNA"/>
</dbReference>
<comment type="caution">
    <text evidence="7">The sequence shown here is derived from an EMBL/GenBank/DDBJ whole genome shotgun (WGS) entry which is preliminary data.</text>
</comment>
<dbReference type="SUPFAM" id="SSF55961">
    <property type="entry name" value="Bet v1-like"/>
    <property type="match status" value="1"/>
</dbReference>
<dbReference type="GO" id="GO:0046872">
    <property type="term" value="F:metal ion binding"/>
    <property type="evidence" value="ECO:0007669"/>
    <property type="project" value="UniProtKB-KW"/>
</dbReference>
<keyword evidence="1" id="KW-0001">2Fe-2S</keyword>
<evidence type="ECO:0000256" key="5">
    <source>
        <dbReference type="ARBA" id="ARBA00023014"/>
    </source>
</evidence>
<accession>A0A6N6WGV8</accession>
<dbReference type="GO" id="GO:0016491">
    <property type="term" value="F:oxidoreductase activity"/>
    <property type="evidence" value="ECO:0007669"/>
    <property type="project" value="UniProtKB-KW"/>
</dbReference>
<dbReference type="InterPro" id="IPR050584">
    <property type="entry name" value="Cholesterol_7-desaturase"/>
</dbReference>
<dbReference type="GO" id="GO:0051537">
    <property type="term" value="F:2 iron, 2 sulfur cluster binding"/>
    <property type="evidence" value="ECO:0007669"/>
    <property type="project" value="UniProtKB-KW"/>
</dbReference>
<dbReference type="InterPro" id="IPR036922">
    <property type="entry name" value="Rieske_2Fe-2S_sf"/>
</dbReference>
<dbReference type="PROSITE" id="PS51296">
    <property type="entry name" value="RIESKE"/>
    <property type="match status" value="1"/>
</dbReference>
<dbReference type="PANTHER" id="PTHR21266">
    <property type="entry name" value="IRON-SULFUR DOMAIN CONTAINING PROTEIN"/>
    <property type="match status" value="1"/>
</dbReference>
<dbReference type="Gene3D" id="3.90.380.10">
    <property type="entry name" value="Naphthalene 1,2-dioxygenase Alpha Subunit, Chain A, domain 1"/>
    <property type="match status" value="1"/>
</dbReference>
<proteinExistence type="predicted"/>
<protein>
    <submittedName>
        <fullName evidence="7">Rieske 2Fe-2S domain-containing protein</fullName>
    </submittedName>
</protein>
<evidence type="ECO:0000256" key="4">
    <source>
        <dbReference type="ARBA" id="ARBA00023004"/>
    </source>
</evidence>
<dbReference type="RefSeq" id="WP_154560266.1">
    <property type="nucleotide sequence ID" value="NZ_VOSW01000023.1"/>
</dbReference>
<reference evidence="7 8" key="1">
    <citation type="journal article" date="2020" name="Int. J. Syst. Evol. Microbiol.">
        <title>Paraburkholderia madseniana sp. nov., a phenolic acid-degrading bacterium isolated from acidic forest soil.</title>
        <authorList>
            <person name="Wilhelm R.C."/>
            <person name="Murphy S.J.L."/>
            <person name="Feriancek N.M."/>
            <person name="Karasz D.C."/>
            <person name="DeRito C.M."/>
            <person name="Newman J.D."/>
            <person name="Buckley D.H."/>
        </authorList>
    </citation>
    <scope>NUCLEOTIDE SEQUENCE [LARGE SCALE GENOMIC DNA]</scope>
    <source>
        <strain evidence="7 8">RP11</strain>
    </source>
</reference>
<evidence type="ECO:0000256" key="3">
    <source>
        <dbReference type="ARBA" id="ARBA00023002"/>
    </source>
</evidence>
<dbReference type="AlphaFoldDB" id="A0A6N6WGV8"/>
<evidence type="ECO:0000313" key="7">
    <source>
        <dbReference type="EMBL" id="KAE8759259.1"/>
    </source>
</evidence>
<keyword evidence="2" id="KW-0479">Metal-binding</keyword>
<dbReference type="InterPro" id="IPR017941">
    <property type="entry name" value="Rieske_2Fe-2S"/>
</dbReference>
<evidence type="ECO:0000313" key="8">
    <source>
        <dbReference type="Proteomes" id="UP000463700"/>
    </source>
</evidence>
<organism evidence="7 8">
    <name type="scientific">Paraburkholderia madseniana</name>
    <dbReference type="NCBI Taxonomy" id="2599607"/>
    <lineage>
        <taxon>Bacteria</taxon>
        <taxon>Pseudomonadati</taxon>
        <taxon>Pseudomonadota</taxon>
        <taxon>Betaproteobacteria</taxon>
        <taxon>Burkholderiales</taxon>
        <taxon>Burkholderiaceae</taxon>
        <taxon>Paraburkholderia</taxon>
    </lineage>
</organism>
<name>A0A6N6WGV8_9BURK</name>
<keyword evidence="4" id="KW-0408">Iron</keyword>
<gene>
    <name evidence="7" type="ORF">FSO04_14070</name>
</gene>
<dbReference type="OrthoDB" id="9790995at2"/>
<dbReference type="Proteomes" id="UP000463700">
    <property type="component" value="Unassembled WGS sequence"/>
</dbReference>